<dbReference type="AlphaFoldDB" id="A0AAD5PDZ3"/>
<sequence>DMISYIGITNNVSLVVIYFARLTTNVSDLKKVFFYMPNIINIVVDQTPQKNQVTIFNRDQLLNN</sequence>
<reference evidence="1" key="1">
    <citation type="journal article" date="2022" name="IScience">
        <title>Evolution of zygomycete secretomes and the origins of terrestrial fungal ecologies.</title>
        <authorList>
            <person name="Chang Y."/>
            <person name="Wang Y."/>
            <person name="Mondo S."/>
            <person name="Ahrendt S."/>
            <person name="Andreopoulos W."/>
            <person name="Barry K."/>
            <person name="Beard J."/>
            <person name="Benny G.L."/>
            <person name="Blankenship S."/>
            <person name="Bonito G."/>
            <person name="Cuomo C."/>
            <person name="Desiro A."/>
            <person name="Gervers K.A."/>
            <person name="Hundley H."/>
            <person name="Kuo A."/>
            <person name="LaButti K."/>
            <person name="Lang B.F."/>
            <person name="Lipzen A."/>
            <person name="O'Donnell K."/>
            <person name="Pangilinan J."/>
            <person name="Reynolds N."/>
            <person name="Sandor L."/>
            <person name="Smith M.E."/>
            <person name="Tsang A."/>
            <person name="Grigoriev I.V."/>
            <person name="Stajich J.E."/>
            <person name="Spatafora J.W."/>
        </authorList>
    </citation>
    <scope>NUCLEOTIDE SEQUENCE</scope>
    <source>
        <strain evidence="1">RSA 2281</strain>
    </source>
</reference>
<organism evidence="1 2">
    <name type="scientific">Phascolomyces articulosus</name>
    <dbReference type="NCBI Taxonomy" id="60185"/>
    <lineage>
        <taxon>Eukaryota</taxon>
        <taxon>Fungi</taxon>
        <taxon>Fungi incertae sedis</taxon>
        <taxon>Mucoromycota</taxon>
        <taxon>Mucoromycotina</taxon>
        <taxon>Mucoromycetes</taxon>
        <taxon>Mucorales</taxon>
        <taxon>Lichtheimiaceae</taxon>
        <taxon>Phascolomyces</taxon>
    </lineage>
</organism>
<evidence type="ECO:0000313" key="2">
    <source>
        <dbReference type="Proteomes" id="UP001209540"/>
    </source>
</evidence>
<evidence type="ECO:0000313" key="1">
    <source>
        <dbReference type="EMBL" id="KAI9258072.1"/>
    </source>
</evidence>
<protein>
    <submittedName>
        <fullName evidence="1">Uncharacterized protein</fullName>
    </submittedName>
</protein>
<feature type="non-terminal residue" evidence="1">
    <location>
        <position position="64"/>
    </location>
</feature>
<name>A0AAD5PDZ3_9FUNG</name>
<gene>
    <name evidence="1" type="ORF">BDA99DRAFT_416433</name>
</gene>
<keyword evidence="2" id="KW-1185">Reference proteome</keyword>
<dbReference type="EMBL" id="JAIXMP010000019">
    <property type="protein sequence ID" value="KAI9258072.1"/>
    <property type="molecule type" value="Genomic_DNA"/>
</dbReference>
<feature type="non-terminal residue" evidence="1">
    <location>
        <position position="1"/>
    </location>
</feature>
<reference evidence="1" key="2">
    <citation type="submission" date="2023-02" db="EMBL/GenBank/DDBJ databases">
        <authorList>
            <consortium name="DOE Joint Genome Institute"/>
            <person name="Mondo S.J."/>
            <person name="Chang Y."/>
            <person name="Wang Y."/>
            <person name="Ahrendt S."/>
            <person name="Andreopoulos W."/>
            <person name="Barry K."/>
            <person name="Beard J."/>
            <person name="Benny G.L."/>
            <person name="Blankenship S."/>
            <person name="Bonito G."/>
            <person name="Cuomo C."/>
            <person name="Desiro A."/>
            <person name="Gervers K.A."/>
            <person name="Hundley H."/>
            <person name="Kuo A."/>
            <person name="LaButti K."/>
            <person name="Lang B.F."/>
            <person name="Lipzen A."/>
            <person name="O'Donnell K."/>
            <person name="Pangilinan J."/>
            <person name="Reynolds N."/>
            <person name="Sandor L."/>
            <person name="Smith M.W."/>
            <person name="Tsang A."/>
            <person name="Grigoriev I.V."/>
            <person name="Stajich J.E."/>
            <person name="Spatafora J.W."/>
        </authorList>
    </citation>
    <scope>NUCLEOTIDE SEQUENCE</scope>
    <source>
        <strain evidence="1">RSA 2281</strain>
    </source>
</reference>
<accession>A0AAD5PDZ3</accession>
<dbReference type="Proteomes" id="UP001209540">
    <property type="component" value="Unassembled WGS sequence"/>
</dbReference>
<comment type="caution">
    <text evidence="1">The sequence shown here is derived from an EMBL/GenBank/DDBJ whole genome shotgun (WGS) entry which is preliminary data.</text>
</comment>
<proteinExistence type="predicted"/>